<evidence type="ECO:0000256" key="7">
    <source>
        <dbReference type="ARBA" id="ARBA00023163"/>
    </source>
</evidence>
<keyword evidence="1 9" id="KW-0963">Cytoplasm</keyword>
<dbReference type="EMBL" id="BMZI01000001">
    <property type="protein sequence ID" value="GHB10264.1"/>
    <property type="molecule type" value="Genomic_DNA"/>
</dbReference>
<gene>
    <name evidence="9" type="primary">flhD</name>
    <name evidence="10" type="ORF">GCM10009038_05050</name>
</gene>
<evidence type="ECO:0000256" key="8">
    <source>
        <dbReference type="ARBA" id="ARBA00025431"/>
    </source>
</evidence>
<reference evidence="11" key="1">
    <citation type="journal article" date="2019" name="Int. J. Syst. Evol. Microbiol.">
        <title>The Global Catalogue of Microorganisms (GCM) 10K type strain sequencing project: providing services to taxonomists for standard genome sequencing and annotation.</title>
        <authorList>
            <consortium name="The Broad Institute Genomics Platform"/>
            <consortium name="The Broad Institute Genome Sequencing Center for Infectious Disease"/>
            <person name="Wu L."/>
            <person name="Ma J."/>
        </authorList>
    </citation>
    <scope>NUCLEOTIDE SEQUENCE [LARGE SCALE GENOMIC DNA]</scope>
    <source>
        <strain evidence="11">KCTC 32998</strain>
    </source>
</reference>
<dbReference type="RefSeq" id="WP_189442997.1">
    <property type="nucleotide sequence ID" value="NZ_BMZI01000001.1"/>
</dbReference>
<evidence type="ECO:0000313" key="10">
    <source>
        <dbReference type="EMBL" id="GHB10264.1"/>
    </source>
</evidence>
<keyword evidence="6 9" id="KW-0010">Activator</keyword>
<comment type="function">
    <text evidence="8 9">Functions in complex with FlhC as a master transcriptional regulator that regulates transcription of several flagellar and non-flagellar operons by binding to their promoter region. Activates expression of class 2 flagellar genes, including fliA, which is a flagellum-specific sigma factor that turns on the class 3 genes. Also regulates genes whose products function in a variety of physiological pathways.</text>
</comment>
<evidence type="ECO:0000256" key="9">
    <source>
        <dbReference type="HAMAP-Rule" id="MF_00725"/>
    </source>
</evidence>
<keyword evidence="7 9" id="KW-0804">Transcription</keyword>
<proteinExistence type="inferred from homology"/>
<evidence type="ECO:0000256" key="3">
    <source>
        <dbReference type="ARBA" id="ARBA00023015"/>
    </source>
</evidence>
<protein>
    <recommendedName>
        <fullName evidence="9">Flagellar transcriptional regulator FlhD</fullName>
    </recommendedName>
</protein>
<name>A0ABQ3DQG5_9GAMM</name>
<comment type="domain">
    <text evidence="9">The C-terminal region contains a putative helix-turn-helix (HTH) motif, suggesting that this region may bind DNA.</text>
</comment>
<evidence type="ECO:0000313" key="11">
    <source>
        <dbReference type="Proteomes" id="UP000646745"/>
    </source>
</evidence>
<dbReference type="InterPro" id="IPR036194">
    <property type="entry name" value="FlhD_sf"/>
</dbReference>
<keyword evidence="11" id="KW-1185">Reference proteome</keyword>
<sequence>MQANNLLDDIQDLNLSYLLLVQRLLSEDREAAMFRLDLSAPMADAIARLSVKQLTQLSRTHQLLCHLRISEADQLELLVNNPRAQGLSQTHAALLMAGAGRSTAAAVREG</sequence>
<evidence type="ECO:0000256" key="6">
    <source>
        <dbReference type="ARBA" id="ARBA00023159"/>
    </source>
</evidence>
<dbReference type="SUPFAM" id="SSF63592">
    <property type="entry name" value="Flagellar transcriptional activator FlhD"/>
    <property type="match status" value="1"/>
</dbReference>
<organism evidence="10 11">
    <name type="scientific">Salinicola rhizosphaerae</name>
    <dbReference type="NCBI Taxonomy" id="1443141"/>
    <lineage>
        <taxon>Bacteria</taxon>
        <taxon>Pseudomonadati</taxon>
        <taxon>Pseudomonadota</taxon>
        <taxon>Gammaproteobacteria</taxon>
        <taxon>Oceanospirillales</taxon>
        <taxon>Halomonadaceae</taxon>
        <taxon>Salinicola</taxon>
    </lineage>
</organism>
<comment type="subunit">
    <text evidence="9">Homodimer; disulfide-linked. Forms a heterohexamer composed of two FlhC and four FlhD subunits. Each FlhC binds a FlhD dimer, forming a heterotrimer, and a hexamer assembles by dimerization of two heterotrimers.</text>
</comment>
<comment type="subcellular location">
    <subcellularLocation>
        <location evidence="9">Cytoplasm</location>
    </subcellularLocation>
</comment>
<feature type="disulfide bond" description="Interchain" evidence="9">
    <location>
        <position position="65"/>
    </location>
</feature>
<keyword evidence="5 9" id="KW-1015">Disulfide bond</keyword>
<evidence type="ECO:0000256" key="5">
    <source>
        <dbReference type="ARBA" id="ARBA00023157"/>
    </source>
</evidence>
<dbReference type="InterPro" id="IPR023559">
    <property type="entry name" value="Flagellar_FlhD"/>
</dbReference>
<keyword evidence="4 9" id="KW-0238">DNA-binding</keyword>
<dbReference type="NCBIfam" id="NF002783">
    <property type="entry name" value="PRK02909.1-1"/>
    <property type="match status" value="1"/>
</dbReference>
<comment type="caution">
    <text evidence="10">The sequence shown here is derived from an EMBL/GenBank/DDBJ whole genome shotgun (WGS) entry which is preliminary data.</text>
</comment>
<keyword evidence="2 9" id="KW-1005">Bacterial flagellum biogenesis</keyword>
<accession>A0ABQ3DQG5</accession>
<dbReference type="HAMAP" id="MF_00725">
    <property type="entry name" value="FlhD"/>
    <property type="match status" value="1"/>
</dbReference>
<evidence type="ECO:0000256" key="1">
    <source>
        <dbReference type="ARBA" id="ARBA00022490"/>
    </source>
</evidence>
<keyword evidence="3 9" id="KW-0805">Transcription regulation</keyword>
<dbReference type="Pfam" id="PF05247">
    <property type="entry name" value="FlhD"/>
    <property type="match status" value="1"/>
</dbReference>
<comment type="similarity">
    <text evidence="9">Belongs to the FlhD family.</text>
</comment>
<dbReference type="Proteomes" id="UP000646745">
    <property type="component" value="Unassembled WGS sequence"/>
</dbReference>
<evidence type="ECO:0000256" key="4">
    <source>
        <dbReference type="ARBA" id="ARBA00023125"/>
    </source>
</evidence>
<evidence type="ECO:0000256" key="2">
    <source>
        <dbReference type="ARBA" id="ARBA00022795"/>
    </source>
</evidence>
<dbReference type="Gene3D" id="1.10.4000.10">
    <property type="entry name" value="Flagellar transcriptional activator FlhD"/>
    <property type="match status" value="1"/>
</dbReference>